<keyword evidence="1" id="KW-0732">Signal</keyword>
<feature type="chain" id="PRO_5032637687" description="Ice-binding protein C-terminal domain-containing protein" evidence="1">
    <location>
        <begin position="19"/>
        <end position="268"/>
    </location>
</feature>
<organism evidence="3 4">
    <name type="scientific">Haloferula luteola</name>
    <dbReference type="NCBI Taxonomy" id="595692"/>
    <lineage>
        <taxon>Bacteria</taxon>
        <taxon>Pseudomonadati</taxon>
        <taxon>Verrucomicrobiota</taxon>
        <taxon>Verrucomicrobiia</taxon>
        <taxon>Verrucomicrobiales</taxon>
        <taxon>Verrucomicrobiaceae</taxon>
        <taxon>Haloferula</taxon>
    </lineage>
</organism>
<evidence type="ECO:0000313" key="3">
    <source>
        <dbReference type="EMBL" id="MBB5352626.1"/>
    </source>
</evidence>
<name>A0A840V6H0_9BACT</name>
<evidence type="ECO:0000313" key="4">
    <source>
        <dbReference type="Proteomes" id="UP000557717"/>
    </source>
</evidence>
<dbReference type="Pfam" id="PF07589">
    <property type="entry name" value="PEP-CTERM"/>
    <property type="match status" value="1"/>
</dbReference>
<evidence type="ECO:0000259" key="2">
    <source>
        <dbReference type="Pfam" id="PF07589"/>
    </source>
</evidence>
<dbReference type="NCBIfam" id="TIGR02595">
    <property type="entry name" value="PEP_CTERM"/>
    <property type="match status" value="1"/>
</dbReference>
<sequence>MKHLIPSVLALALPSVHAAVSTIAVTGWSEDIVLNDPSPYSTAVTSTMDNGLGSFENWTWIEEGNYLGTSGSSEFFEGLTSGTIASMTGNGTFEFQSFSGSNALLLTSAGPSGPLLTGTLTLSTPASYSSIALFGSTSGGATSATVTLTFSDSSTSEYTIASGTGIGTDWFNTNADRAVVVGGRAANKSEEGYTVLFRGTSDSIAINESLLTLTATDQAKVLESVTITNTGGGKLAVMAISGEAVPEPSAAILFGALGAFGLVRRRRI</sequence>
<proteinExistence type="predicted"/>
<dbReference type="InterPro" id="IPR013424">
    <property type="entry name" value="Ice-binding_C"/>
</dbReference>
<gene>
    <name evidence="3" type="ORF">HNR46_002874</name>
</gene>
<dbReference type="Proteomes" id="UP000557717">
    <property type="component" value="Unassembled WGS sequence"/>
</dbReference>
<feature type="signal peptide" evidence="1">
    <location>
        <begin position="1"/>
        <end position="18"/>
    </location>
</feature>
<accession>A0A840V6H0</accession>
<keyword evidence="4" id="KW-1185">Reference proteome</keyword>
<dbReference type="RefSeq" id="WP_184019812.1">
    <property type="nucleotide sequence ID" value="NZ_JACHFD010000014.1"/>
</dbReference>
<reference evidence="3 4" key="1">
    <citation type="submission" date="2020-08" db="EMBL/GenBank/DDBJ databases">
        <title>Genomic Encyclopedia of Type Strains, Phase IV (KMG-IV): sequencing the most valuable type-strain genomes for metagenomic binning, comparative biology and taxonomic classification.</title>
        <authorList>
            <person name="Goeker M."/>
        </authorList>
    </citation>
    <scope>NUCLEOTIDE SEQUENCE [LARGE SCALE GENOMIC DNA]</scope>
    <source>
        <strain evidence="3 4">YC6886</strain>
    </source>
</reference>
<dbReference type="EMBL" id="JACHFD010000014">
    <property type="protein sequence ID" value="MBB5352626.1"/>
    <property type="molecule type" value="Genomic_DNA"/>
</dbReference>
<feature type="domain" description="Ice-binding protein C-terminal" evidence="2">
    <location>
        <begin position="244"/>
        <end position="267"/>
    </location>
</feature>
<dbReference type="AlphaFoldDB" id="A0A840V6H0"/>
<protein>
    <recommendedName>
        <fullName evidence="2">Ice-binding protein C-terminal domain-containing protein</fullName>
    </recommendedName>
</protein>
<comment type="caution">
    <text evidence="3">The sequence shown here is derived from an EMBL/GenBank/DDBJ whole genome shotgun (WGS) entry which is preliminary data.</text>
</comment>
<evidence type="ECO:0000256" key="1">
    <source>
        <dbReference type="SAM" id="SignalP"/>
    </source>
</evidence>